<reference evidence="5 7" key="1">
    <citation type="submission" date="2016-10" db="EMBL/GenBank/DDBJ databases">
        <authorList>
            <person name="Varghese N."/>
            <person name="Submissions S."/>
        </authorList>
    </citation>
    <scope>NUCLEOTIDE SEQUENCE [LARGE SCALE GENOMIC DNA]</scope>
    <source>
        <strain evidence="5 7">WG10</strain>
    </source>
</reference>
<dbReference type="Proteomes" id="UP000324896">
    <property type="component" value="Unassembled WGS sequence"/>
</dbReference>
<dbReference type="EMBL" id="FMYT01000004">
    <property type="protein sequence ID" value="SDC30317.1"/>
    <property type="molecule type" value="Genomic_DNA"/>
</dbReference>
<dbReference type="Pfam" id="PF03319">
    <property type="entry name" value="EutN_CcmL"/>
    <property type="match status" value="1"/>
</dbReference>
<dbReference type="PROSITE" id="PS51932">
    <property type="entry name" value="BMV"/>
    <property type="match status" value="1"/>
</dbReference>
<dbReference type="Proteomes" id="UP000247389">
    <property type="component" value="Unassembled WGS sequence"/>
</dbReference>
<dbReference type="SUPFAM" id="SSF159133">
    <property type="entry name" value="EutN/CcmL-like"/>
    <property type="match status" value="1"/>
</dbReference>
<dbReference type="CDD" id="cd01614">
    <property type="entry name" value="EutN_CcmL"/>
    <property type="match status" value="1"/>
</dbReference>
<proteinExistence type="predicted"/>
<dbReference type="EMBL" id="QICM01000032">
    <property type="protein sequence ID" value="PXV62560.1"/>
    <property type="molecule type" value="Genomic_DNA"/>
</dbReference>
<dbReference type="AlphaFoldDB" id="A0A1G6KHC4"/>
<evidence type="ECO:0000313" key="4">
    <source>
        <dbReference type="EMBL" id="PXV62560.1"/>
    </source>
</evidence>
<dbReference type="PANTHER" id="PTHR36539">
    <property type="entry name" value="ETHANOLAMINE UTILIZATION PROTEIN EUTN"/>
    <property type="match status" value="1"/>
</dbReference>
<dbReference type="RefSeq" id="WP_110301188.1">
    <property type="nucleotide sequence ID" value="NZ_FMYT01000004.1"/>
</dbReference>
<evidence type="ECO:0000256" key="2">
    <source>
        <dbReference type="ARBA" id="ARBA00023669"/>
    </source>
</evidence>
<evidence type="ECO:0000313" key="7">
    <source>
        <dbReference type="Proteomes" id="UP000324896"/>
    </source>
</evidence>
<keyword evidence="2" id="KW-1282">Carboxysome</keyword>
<dbReference type="InterPro" id="IPR004992">
    <property type="entry name" value="EutN_CcmL"/>
</dbReference>
<accession>A0A1G6KHC4</accession>
<name>A0A1G6KHC4_9FIRM</name>
<evidence type="ECO:0000256" key="1">
    <source>
        <dbReference type="ARBA" id="ARBA00023587"/>
    </source>
</evidence>
<dbReference type="PANTHER" id="PTHR36539:SF2">
    <property type="entry name" value="ETHANOLAMINE UTILIZATION PROTEIN"/>
    <property type="match status" value="1"/>
</dbReference>
<evidence type="ECO:0000256" key="3">
    <source>
        <dbReference type="ARBA" id="ARBA00024446"/>
    </source>
</evidence>
<organism evidence="5 7">
    <name type="scientific">Halanaerobium congolense</name>
    <dbReference type="NCBI Taxonomy" id="54121"/>
    <lineage>
        <taxon>Bacteria</taxon>
        <taxon>Bacillati</taxon>
        <taxon>Bacillota</taxon>
        <taxon>Clostridia</taxon>
        <taxon>Halanaerobiales</taxon>
        <taxon>Halanaerobiaceae</taxon>
        <taxon>Halanaerobium</taxon>
    </lineage>
</organism>
<protein>
    <submittedName>
        <fullName evidence="5">Ethanolamine utilization protein EutN</fullName>
    </submittedName>
</protein>
<reference evidence="4 6" key="2">
    <citation type="submission" date="2018-04" db="EMBL/GenBank/DDBJ databases">
        <title>Subsurface microbial communities from deep shales in Ohio and West Virginia, USA.</title>
        <authorList>
            <person name="Wrighton K."/>
        </authorList>
    </citation>
    <scope>NUCLEOTIDE SEQUENCE [LARGE SCALE GENOMIC DNA]</scope>
    <source>
        <strain evidence="4 6">MSL28</strain>
    </source>
</reference>
<evidence type="ECO:0000313" key="5">
    <source>
        <dbReference type="EMBL" id="SDC30317.1"/>
    </source>
</evidence>
<evidence type="ECO:0000313" key="6">
    <source>
        <dbReference type="Proteomes" id="UP000247389"/>
    </source>
</evidence>
<dbReference type="InterPro" id="IPR036677">
    <property type="entry name" value="EutN_CcmL_sf"/>
</dbReference>
<gene>
    <name evidence="4" type="ORF">C8C78_13218</name>
    <name evidence="5" type="ORF">SAMN04488597_104119</name>
</gene>
<comment type="subcellular location">
    <subcellularLocation>
        <location evidence="1">Carboxysome</location>
    </subcellularLocation>
</comment>
<keyword evidence="3" id="KW-1283">Bacterial microcompartment</keyword>
<dbReference type="Gene3D" id="2.40.50.220">
    <property type="entry name" value="EutN/Ccml"/>
    <property type="match status" value="1"/>
</dbReference>
<dbReference type="GO" id="GO:0031470">
    <property type="term" value="C:carboxysome"/>
    <property type="evidence" value="ECO:0007669"/>
    <property type="project" value="UniProtKB-SubCell"/>
</dbReference>
<sequence>MRIMEVVGNLTATRKNENLIGSKFMILKPYKDKSESKLIVAVDLMGAGIGEKVLVVTGSSARKAVDKDDVAVDAAIVGIVDNMDIRE</sequence>